<comment type="caution">
    <text evidence="1">The sequence shown here is derived from an EMBL/GenBank/DDBJ whole genome shotgun (WGS) entry which is preliminary data.</text>
</comment>
<dbReference type="EMBL" id="JARJCW010000034">
    <property type="protein sequence ID" value="KAJ7208286.1"/>
    <property type="molecule type" value="Genomic_DNA"/>
</dbReference>
<evidence type="ECO:0000313" key="1">
    <source>
        <dbReference type="EMBL" id="KAJ7208286.1"/>
    </source>
</evidence>
<dbReference type="Proteomes" id="UP001219525">
    <property type="component" value="Unassembled WGS sequence"/>
</dbReference>
<feature type="non-terminal residue" evidence="1">
    <location>
        <position position="1"/>
    </location>
</feature>
<sequence>TFSRSPPSCGRLTIAVTALTSPAVPPFYIISFPVGGTPVTSVIGTNASALEWTVSHPVGTQLLLTVVDSQGISGGISDSPLFTVVAGETTQCLPAPDTRSPFTVAANSSGTLATCAPWGLAITGGTPPYNVTVAKAGAADVTNVTLGPTDSVYTYINRAEPGGVMIGA</sequence>
<organism evidence="1 2">
    <name type="scientific">Mycena pura</name>
    <dbReference type="NCBI Taxonomy" id="153505"/>
    <lineage>
        <taxon>Eukaryota</taxon>
        <taxon>Fungi</taxon>
        <taxon>Dikarya</taxon>
        <taxon>Basidiomycota</taxon>
        <taxon>Agaricomycotina</taxon>
        <taxon>Agaricomycetes</taxon>
        <taxon>Agaricomycetidae</taxon>
        <taxon>Agaricales</taxon>
        <taxon>Marasmiineae</taxon>
        <taxon>Mycenaceae</taxon>
        <taxon>Mycena</taxon>
    </lineage>
</organism>
<protein>
    <submittedName>
        <fullName evidence="1">Uncharacterized protein</fullName>
    </submittedName>
</protein>
<keyword evidence="2" id="KW-1185">Reference proteome</keyword>
<evidence type="ECO:0000313" key="2">
    <source>
        <dbReference type="Proteomes" id="UP001219525"/>
    </source>
</evidence>
<dbReference type="AlphaFoldDB" id="A0AAD6VCJ5"/>
<feature type="non-terminal residue" evidence="1">
    <location>
        <position position="168"/>
    </location>
</feature>
<proteinExistence type="predicted"/>
<name>A0AAD6VCJ5_9AGAR</name>
<accession>A0AAD6VCJ5</accession>
<reference evidence="1" key="1">
    <citation type="submission" date="2023-03" db="EMBL/GenBank/DDBJ databases">
        <title>Massive genome expansion in bonnet fungi (Mycena s.s.) driven by repeated elements and novel gene families across ecological guilds.</title>
        <authorList>
            <consortium name="Lawrence Berkeley National Laboratory"/>
            <person name="Harder C.B."/>
            <person name="Miyauchi S."/>
            <person name="Viragh M."/>
            <person name="Kuo A."/>
            <person name="Thoen E."/>
            <person name="Andreopoulos B."/>
            <person name="Lu D."/>
            <person name="Skrede I."/>
            <person name="Drula E."/>
            <person name="Henrissat B."/>
            <person name="Morin E."/>
            <person name="Kohler A."/>
            <person name="Barry K."/>
            <person name="LaButti K."/>
            <person name="Morin E."/>
            <person name="Salamov A."/>
            <person name="Lipzen A."/>
            <person name="Mereny Z."/>
            <person name="Hegedus B."/>
            <person name="Baldrian P."/>
            <person name="Stursova M."/>
            <person name="Weitz H."/>
            <person name="Taylor A."/>
            <person name="Grigoriev I.V."/>
            <person name="Nagy L.G."/>
            <person name="Martin F."/>
            <person name="Kauserud H."/>
        </authorList>
    </citation>
    <scope>NUCLEOTIDE SEQUENCE</scope>
    <source>
        <strain evidence="1">9144</strain>
    </source>
</reference>
<gene>
    <name evidence="1" type="ORF">GGX14DRAFT_633919</name>
</gene>